<gene>
    <name evidence="1" type="ORF">NG665_05830</name>
</gene>
<name>A0ABY5AFC1_9ACTO</name>
<keyword evidence="2" id="KW-1185">Reference proteome</keyword>
<proteinExistence type="predicted"/>
<protein>
    <submittedName>
        <fullName evidence="1">Uncharacterized protein</fullName>
    </submittedName>
</protein>
<evidence type="ECO:0000313" key="2">
    <source>
        <dbReference type="Proteomes" id="UP001056109"/>
    </source>
</evidence>
<dbReference type="Proteomes" id="UP001056109">
    <property type="component" value="Chromosome"/>
</dbReference>
<evidence type="ECO:0000313" key="1">
    <source>
        <dbReference type="EMBL" id="USR78909.1"/>
    </source>
</evidence>
<dbReference type="RefSeq" id="WP_252672757.1">
    <property type="nucleotide sequence ID" value="NZ_CP099547.1"/>
</dbReference>
<accession>A0ABY5AFC1</accession>
<organism evidence="1 2">
    <name type="scientific">Arcanobacterium pinnipediorum</name>
    <dbReference type="NCBI Taxonomy" id="1503041"/>
    <lineage>
        <taxon>Bacteria</taxon>
        <taxon>Bacillati</taxon>
        <taxon>Actinomycetota</taxon>
        <taxon>Actinomycetes</taxon>
        <taxon>Actinomycetales</taxon>
        <taxon>Actinomycetaceae</taxon>
        <taxon>Arcanobacterium</taxon>
    </lineage>
</organism>
<sequence length="61" mass="6250">MNNSVLSRNVALVTALSGACNVLVSVMVGVANSLRVSVPVALGVVVDQESTLVPERLIKGC</sequence>
<reference evidence="1" key="1">
    <citation type="submission" date="2022-06" db="EMBL/GenBank/DDBJ databases">
        <title>Complete Genome Sequence of Arcanobacterium pinnipediorum strain DSM 28752 isolated from a harbour seal.</title>
        <authorList>
            <person name="Borowiak M."/>
            <person name="Kreitlow A."/>
            <person name="Alssahen M."/>
            <person name="Malorny B."/>
            <person name="Laemmler C."/>
            <person name="Prenger-Berninghoff E."/>
            <person name="Siebert U."/>
            <person name="Ploetz M."/>
            <person name="Abdulmawjood A."/>
        </authorList>
    </citation>
    <scope>NUCLEOTIDE SEQUENCE</scope>
    <source>
        <strain evidence="1">DSM 28752</strain>
    </source>
</reference>
<dbReference type="EMBL" id="CP099547">
    <property type="protein sequence ID" value="USR78909.1"/>
    <property type="molecule type" value="Genomic_DNA"/>
</dbReference>